<dbReference type="PRINTS" id="PR00800">
    <property type="entry name" value="YHDCRBOXLASE"/>
</dbReference>
<accession>A0A6M1SXX3</accession>
<keyword evidence="8" id="KW-0032">Aminotransferase</keyword>
<proteinExistence type="inferred from homology"/>
<keyword evidence="9" id="KW-1185">Reference proteome</keyword>
<keyword evidence="5 7" id="KW-0456">Lyase</keyword>
<dbReference type="InterPro" id="IPR010977">
    <property type="entry name" value="Aromatic_deC"/>
</dbReference>
<feature type="modified residue" description="N6-(pyridoxal phosphate)lysine" evidence="6">
    <location>
        <position position="301"/>
    </location>
</feature>
<evidence type="ECO:0000256" key="5">
    <source>
        <dbReference type="ARBA" id="ARBA00023239"/>
    </source>
</evidence>
<gene>
    <name evidence="8" type="ORF">G3570_14925</name>
</gene>
<evidence type="ECO:0000256" key="2">
    <source>
        <dbReference type="ARBA" id="ARBA00009533"/>
    </source>
</evidence>
<organism evidence="8 9">
    <name type="scientific">Halalkalibaculum roseum</name>
    <dbReference type="NCBI Taxonomy" id="2709311"/>
    <lineage>
        <taxon>Bacteria</taxon>
        <taxon>Pseudomonadati</taxon>
        <taxon>Balneolota</taxon>
        <taxon>Balneolia</taxon>
        <taxon>Balneolales</taxon>
        <taxon>Balneolaceae</taxon>
        <taxon>Halalkalibaculum</taxon>
    </lineage>
</organism>
<protein>
    <submittedName>
        <fullName evidence="8">Aminotransferase class I/II-fold pyridoxal phosphate-dependent enzyme</fullName>
    </submittedName>
</protein>
<keyword evidence="3" id="KW-0210">Decarboxylase</keyword>
<comment type="caution">
    <text evidence="8">The sequence shown here is derived from an EMBL/GenBank/DDBJ whole genome shotgun (WGS) entry which is preliminary data.</text>
</comment>
<dbReference type="GO" id="GO:0006520">
    <property type="term" value="P:amino acid metabolic process"/>
    <property type="evidence" value="ECO:0007669"/>
    <property type="project" value="InterPro"/>
</dbReference>
<dbReference type="InterPro" id="IPR015424">
    <property type="entry name" value="PyrdxlP-dep_Trfase"/>
</dbReference>
<dbReference type="GO" id="GO:0005737">
    <property type="term" value="C:cytoplasm"/>
    <property type="evidence" value="ECO:0007669"/>
    <property type="project" value="TreeGrafter"/>
</dbReference>
<dbReference type="GO" id="GO:0030170">
    <property type="term" value="F:pyridoxal phosphate binding"/>
    <property type="evidence" value="ECO:0007669"/>
    <property type="project" value="InterPro"/>
</dbReference>
<dbReference type="Gene3D" id="3.40.640.10">
    <property type="entry name" value="Type I PLP-dependent aspartate aminotransferase-like (Major domain)"/>
    <property type="match status" value="1"/>
</dbReference>
<dbReference type="InterPro" id="IPR015421">
    <property type="entry name" value="PyrdxlP-dep_Trfase_major"/>
</dbReference>
<dbReference type="GO" id="GO:0008483">
    <property type="term" value="F:transaminase activity"/>
    <property type="evidence" value="ECO:0007669"/>
    <property type="project" value="UniProtKB-KW"/>
</dbReference>
<keyword evidence="8" id="KW-0808">Transferase</keyword>
<evidence type="ECO:0000256" key="1">
    <source>
        <dbReference type="ARBA" id="ARBA00001933"/>
    </source>
</evidence>
<dbReference type="InterPro" id="IPR002129">
    <property type="entry name" value="PyrdxlP-dep_de-COase"/>
</dbReference>
<dbReference type="EMBL" id="JAALLT010000004">
    <property type="protein sequence ID" value="NGP77940.1"/>
    <property type="molecule type" value="Genomic_DNA"/>
</dbReference>
<evidence type="ECO:0000313" key="8">
    <source>
        <dbReference type="EMBL" id="NGP77940.1"/>
    </source>
</evidence>
<comment type="cofactor">
    <cofactor evidence="1 6 7">
        <name>pyridoxal 5'-phosphate</name>
        <dbReference type="ChEBI" id="CHEBI:597326"/>
    </cofactor>
</comment>
<evidence type="ECO:0000256" key="7">
    <source>
        <dbReference type="RuleBase" id="RU000382"/>
    </source>
</evidence>
<evidence type="ECO:0000256" key="3">
    <source>
        <dbReference type="ARBA" id="ARBA00022793"/>
    </source>
</evidence>
<evidence type="ECO:0000256" key="6">
    <source>
        <dbReference type="PIRSR" id="PIRSR602129-50"/>
    </source>
</evidence>
<comment type="similarity">
    <text evidence="2 7">Belongs to the group II decarboxylase family.</text>
</comment>
<dbReference type="AlphaFoldDB" id="A0A6M1SXX3"/>
<dbReference type="Pfam" id="PF00282">
    <property type="entry name" value="Pyridoxal_deC"/>
    <property type="match status" value="1"/>
</dbReference>
<dbReference type="Proteomes" id="UP000473278">
    <property type="component" value="Unassembled WGS sequence"/>
</dbReference>
<dbReference type="SUPFAM" id="SSF53383">
    <property type="entry name" value="PLP-dependent transferases"/>
    <property type="match status" value="1"/>
</dbReference>
<evidence type="ECO:0000313" key="9">
    <source>
        <dbReference type="Proteomes" id="UP000473278"/>
    </source>
</evidence>
<sequence length="478" mass="53836">MKSQIDEAYDPSNFRKRGHELVDLLADYLASTQKDEKPKVFKPFDPEDLYKFWAAKLGENNSDNFEGWADEVIEDSIHLHHSGYMGHQVSPVLPEAALADLLSAFMNNGVGVYEMGSPTVAMERAVIKELAGRLGFDSRVDGFLTSGGTLGNLTALLAARQIKAEGDIWKDGNGKRKFGFLVSEQAHYCINRAVKIMGWGEEGIISVPTDDRFRMDTACLSDAYRRAQSQNIEVLGAVGSACSTATGTFDPLDEIADFCKEHNLWFHVDAAHGGAAAYSETYKPVLKGIERADSVIVDFHKMMMCPALVTGVVFKDPVSSYRTFAQKASYLWEKEEHEWYNLGKRTFECTKDMMALKVFTLLNRYGPKLFEEIVNRLFNLGDSFAALIRERENFELAIEPQSNIVCFRHVSQSGGDLDSHNRKIRRRLIDNGNYFIVQTELNGKLYLRTTLMNVYSRPEDLKGLLDEIEELSEEPVDN</sequence>
<dbReference type="GO" id="GO:0016831">
    <property type="term" value="F:carboxy-lyase activity"/>
    <property type="evidence" value="ECO:0007669"/>
    <property type="project" value="UniProtKB-KW"/>
</dbReference>
<name>A0A6M1SXX3_9BACT</name>
<evidence type="ECO:0000256" key="4">
    <source>
        <dbReference type="ARBA" id="ARBA00022898"/>
    </source>
</evidence>
<reference evidence="8 9" key="1">
    <citation type="submission" date="2020-02" db="EMBL/GenBank/DDBJ databases">
        <title>Balneolaceae bacterium YR4-1, complete genome.</title>
        <authorList>
            <person name="Li Y."/>
            <person name="Wu S."/>
        </authorList>
    </citation>
    <scope>NUCLEOTIDE SEQUENCE [LARGE SCALE GENOMIC DNA]</scope>
    <source>
        <strain evidence="8 9">YR4-1</strain>
    </source>
</reference>
<dbReference type="Gene3D" id="3.90.1150.170">
    <property type="match status" value="1"/>
</dbReference>
<keyword evidence="4 6" id="KW-0663">Pyridoxal phosphate</keyword>
<dbReference type="GO" id="GO:0019752">
    <property type="term" value="P:carboxylic acid metabolic process"/>
    <property type="evidence" value="ECO:0007669"/>
    <property type="project" value="InterPro"/>
</dbReference>
<dbReference type="RefSeq" id="WP_165143633.1">
    <property type="nucleotide sequence ID" value="NZ_JAALLT010000004.1"/>
</dbReference>
<dbReference type="PANTHER" id="PTHR45677:SF8">
    <property type="entry name" value="CYSTEINE SULFINIC ACID DECARBOXYLASE"/>
    <property type="match status" value="1"/>
</dbReference>
<dbReference type="PANTHER" id="PTHR45677">
    <property type="entry name" value="GLUTAMATE DECARBOXYLASE-RELATED"/>
    <property type="match status" value="1"/>
</dbReference>